<dbReference type="SMART" id="SM00986">
    <property type="entry name" value="UDG"/>
    <property type="match status" value="1"/>
</dbReference>
<dbReference type="SUPFAM" id="SSF52141">
    <property type="entry name" value="Uracil-DNA glycosylase-like"/>
    <property type="match status" value="1"/>
</dbReference>
<dbReference type="AlphaFoldDB" id="A0A844ZAV2"/>
<protein>
    <submittedName>
        <fullName evidence="2">Uracil-DNA glycosylase family protein</fullName>
    </submittedName>
</protein>
<dbReference type="InterPro" id="IPR005122">
    <property type="entry name" value="Uracil-DNA_glycosylase-like"/>
</dbReference>
<dbReference type="InterPro" id="IPR036895">
    <property type="entry name" value="Uracil-DNA_glycosylase-like_sf"/>
</dbReference>
<dbReference type="Gene3D" id="3.40.470.10">
    <property type="entry name" value="Uracil-DNA glycosylase-like domain"/>
    <property type="match status" value="1"/>
</dbReference>
<dbReference type="Proteomes" id="UP000433104">
    <property type="component" value="Unassembled WGS sequence"/>
</dbReference>
<dbReference type="CDD" id="cd10033">
    <property type="entry name" value="UDG_like"/>
    <property type="match status" value="1"/>
</dbReference>
<evidence type="ECO:0000259" key="1">
    <source>
        <dbReference type="SMART" id="SM00986"/>
    </source>
</evidence>
<dbReference type="EMBL" id="WTYW01000001">
    <property type="protein sequence ID" value="MXO84928.1"/>
    <property type="molecule type" value="Genomic_DNA"/>
</dbReference>
<feature type="domain" description="Uracil-DNA glycosylase-like" evidence="1">
    <location>
        <begin position="8"/>
        <end position="165"/>
    </location>
</feature>
<name>A0A844ZAV2_9SPHN</name>
<dbReference type="PANTHER" id="PTHR42160">
    <property type="entry name" value="URACIL-DNA GLYCOSYLASE SUPERFAMILY PROTEIN"/>
    <property type="match status" value="1"/>
</dbReference>
<dbReference type="PANTHER" id="PTHR42160:SF1">
    <property type="entry name" value="URACIL-DNA GLYCOSYLASE SUPERFAMILY PROTEIN"/>
    <property type="match status" value="1"/>
</dbReference>
<evidence type="ECO:0000313" key="2">
    <source>
        <dbReference type="EMBL" id="MXO84928.1"/>
    </source>
</evidence>
<keyword evidence="3" id="KW-1185">Reference proteome</keyword>
<dbReference type="SMART" id="SM00987">
    <property type="entry name" value="UreE_C"/>
    <property type="match status" value="1"/>
</dbReference>
<evidence type="ECO:0000313" key="3">
    <source>
        <dbReference type="Proteomes" id="UP000433104"/>
    </source>
</evidence>
<proteinExistence type="predicted"/>
<comment type="caution">
    <text evidence="2">The sequence shown here is derived from an EMBL/GenBank/DDBJ whole genome shotgun (WGS) entry which is preliminary data.</text>
</comment>
<reference evidence="2 3" key="1">
    <citation type="submission" date="2019-12" db="EMBL/GenBank/DDBJ databases">
        <title>Genomic-based taxomic classification of the family Erythrobacteraceae.</title>
        <authorList>
            <person name="Xu L."/>
        </authorList>
    </citation>
    <scope>NUCLEOTIDE SEQUENCE [LARGE SCALE GENOMIC DNA]</scope>
    <source>
        <strain evidence="2 3">MCCC 1A09962</strain>
    </source>
</reference>
<dbReference type="Pfam" id="PF03167">
    <property type="entry name" value="UDG"/>
    <property type="match status" value="1"/>
</dbReference>
<dbReference type="InterPro" id="IPR047124">
    <property type="entry name" value="HI_0220.2"/>
</dbReference>
<accession>A0A844ZAV2</accession>
<sequence length="175" mass="19712">MPLGPKPIVQFSATSRVVVIGQAPGRITHETGLAFDDKSGHRLAGWLGVSFDTLHDPARFAIVSMGFCYPGKASGGDKPPRPECAPTWHDRVWRELPEDRLTLLVGAYAQRAYLTETKALTMTARIERYREFLPRFIPLPHPAWRSALWMAKHPWFEADVLPELRRLVAERIGTA</sequence>
<gene>
    <name evidence="2" type="ORF">GRI38_02635</name>
</gene>
<dbReference type="OrthoDB" id="9789139at2"/>
<organism evidence="2 3">
    <name type="scientific">Parapontixanthobacter aurantiacus</name>
    <dbReference type="NCBI Taxonomy" id="1463599"/>
    <lineage>
        <taxon>Bacteria</taxon>
        <taxon>Pseudomonadati</taxon>
        <taxon>Pseudomonadota</taxon>
        <taxon>Alphaproteobacteria</taxon>
        <taxon>Sphingomonadales</taxon>
        <taxon>Erythrobacteraceae</taxon>
        <taxon>Parapontixanthobacter</taxon>
    </lineage>
</organism>